<dbReference type="Proteomes" id="UP000825123">
    <property type="component" value="Chromosome"/>
</dbReference>
<dbReference type="Pfam" id="PF01507">
    <property type="entry name" value="PAPS_reduct"/>
    <property type="match status" value="1"/>
</dbReference>
<proteinExistence type="predicted"/>
<dbReference type="SUPFAM" id="SSF52402">
    <property type="entry name" value="Adenine nucleotide alpha hydrolases-like"/>
    <property type="match status" value="1"/>
</dbReference>
<dbReference type="InterPro" id="IPR002500">
    <property type="entry name" value="PAPS_reduct_dom"/>
</dbReference>
<reference evidence="2 3" key="1">
    <citation type="submission" date="2021-04" db="EMBL/GenBank/DDBJ databases">
        <title>Complete genome sequence of Stygiolobus sp. KN-1.</title>
        <authorList>
            <person name="Nakamura K."/>
            <person name="Sakai H."/>
            <person name="Kurosawa N."/>
        </authorList>
    </citation>
    <scope>NUCLEOTIDE SEQUENCE [LARGE SCALE GENOMIC DNA]</scope>
    <source>
        <strain evidence="2 3">KN-1</strain>
    </source>
</reference>
<dbReference type="PANTHER" id="PTHR43196">
    <property type="entry name" value="SULFATE ADENYLYLTRANSFERASE SUBUNIT 2"/>
    <property type="match status" value="1"/>
</dbReference>
<dbReference type="RefSeq" id="WP_221290310.1">
    <property type="nucleotide sequence ID" value="NZ_AP024597.1"/>
</dbReference>
<evidence type="ECO:0000259" key="1">
    <source>
        <dbReference type="Pfam" id="PF01507"/>
    </source>
</evidence>
<dbReference type="InterPro" id="IPR050128">
    <property type="entry name" value="Sulfate_adenylyltrnsfr_sub2"/>
</dbReference>
<gene>
    <name evidence="2" type="ORF">KN1_13560</name>
</gene>
<dbReference type="KEGG" id="csty:KN1_13560"/>
<dbReference type="Gene3D" id="3.40.50.620">
    <property type="entry name" value="HUPs"/>
    <property type="match status" value="1"/>
</dbReference>
<evidence type="ECO:0000313" key="2">
    <source>
        <dbReference type="EMBL" id="BCU70059.1"/>
    </source>
</evidence>
<protein>
    <recommendedName>
        <fullName evidence="1">Phosphoadenosine phosphosulphate reductase domain-containing protein</fullName>
    </recommendedName>
</protein>
<sequence>METLKYKISETYRLLDLLKLEKNFAVAFSGGKDSTLLSILLYKWLRERGVKGKKIIFVHNDTSSELDILEEYARSFLNKICGLIKETGNDCEVIFTVPEHNFYWRVIVAGYPAPNFIFRWCVNHLKVLPNKNALNDLVERYGKIVLLTGHREDESASRARIIKSNSVCGAGEMSCNSSFFLKVDVKNVTKAMPIRNWGLDEVWEFLDDVREEFGLNPLFELYGGNKRARYGCWHCTLVKIQKNIYNLPPPYLYLEGARIIYRVVSDIEEMRLRKDWGRTKLGPLNVLGRAVMLKLFPVVEELSGKRLYGLDEEYLGSYTLREVFYELEPAKSNLLIEKSAKGLRDRKNRLIPIEKIREATVPKDVKDKITDTAKNNVAYAFLSIRGEKYFYEILDRIN</sequence>
<dbReference type="GeneID" id="66163083"/>
<dbReference type="AlphaFoldDB" id="A0A8D5U764"/>
<feature type="domain" description="Phosphoadenosine phosphosulphate reductase" evidence="1">
    <location>
        <begin position="24"/>
        <end position="236"/>
    </location>
</feature>
<accession>A0A8D5U764</accession>
<evidence type="ECO:0000313" key="3">
    <source>
        <dbReference type="Proteomes" id="UP000825123"/>
    </source>
</evidence>
<dbReference type="GO" id="GO:0003824">
    <property type="term" value="F:catalytic activity"/>
    <property type="evidence" value="ECO:0007669"/>
    <property type="project" value="InterPro"/>
</dbReference>
<keyword evidence="3" id="KW-1185">Reference proteome</keyword>
<dbReference type="PANTHER" id="PTHR43196:SF2">
    <property type="entry name" value="PHOSPHOADENOSINE PHOSPHOSULFATE REDUCTASE"/>
    <property type="match status" value="1"/>
</dbReference>
<name>A0A8D5U764_9CREN</name>
<organism evidence="2 3">
    <name type="scientific">Stygiolobus caldivivus</name>
    <dbReference type="NCBI Taxonomy" id="2824673"/>
    <lineage>
        <taxon>Archaea</taxon>
        <taxon>Thermoproteota</taxon>
        <taxon>Thermoprotei</taxon>
        <taxon>Sulfolobales</taxon>
        <taxon>Sulfolobaceae</taxon>
        <taxon>Stygiolobus</taxon>
    </lineage>
</organism>
<dbReference type="EMBL" id="AP024597">
    <property type="protein sequence ID" value="BCU70059.1"/>
    <property type="molecule type" value="Genomic_DNA"/>
</dbReference>
<dbReference type="InterPro" id="IPR014729">
    <property type="entry name" value="Rossmann-like_a/b/a_fold"/>
</dbReference>